<feature type="non-terminal residue" evidence="2">
    <location>
        <position position="97"/>
    </location>
</feature>
<name>A0A1E7FEF4_9STRA</name>
<dbReference type="KEGG" id="fcy:FRACYDRAFT_163138"/>
<gene>
    <name evidence="2" type="ORF">FRACYDRAFT_163138</name>
</gene>
<dbReference type="AlphaFoldDB" id="A0A1E7FEF4"/>
<evidence type="ECO:0000256" key="1">
    <source>
        <dbReference type="SAM" id="MobiDB-lite"/>
    </source>
</evidence>
<dbReference type="OrthoDB" id="45268at2759"/>
<dbReference type="InParanoid" id="A0A1E7FEF4"/>
<dbReference type="EMBL" id="KV784358">
    <property type="protein sequence ID" value="OEU16562.1"/>
    <property type="molecule type" value="Genomic_DNA"/>
</dbReference>
<proteinExistence type="predicted"/>
<feature type="region of interest" description="Disordered" evidence="1">
    <location>
        <begin position="1"/>
        <end position="38"/>
    </location>
</feature>
<keyword evidence="3" id="KW-1185">Reference proteome</keyword>
<feature type="non-terminal residue" evidence="2">
    <location>
        <position position="1"/>
    </location>
</feature>
<sequence>KLYSENARNLERINNGDFSGGSVYDNNPSSSRRRNRRAMAGCKVNVAREEASYTILKQQRLLSEKDCNTMVLSGESEFMLKALQNLNCPTCPNGISS</sequence>
<reference evidence="2 3" key="1">
    <citation type="submission" date="2016-09" db="EMBL/GenBank/DDBJ databases">
        <title>Extensive genetic diversity and differential bi-allelic expression allows diatom success in the polar Southern Ocean.</title>
        <authorList>
            <consortium name="DOE Joint Genome Institute"/>
            <person name="Mock T."/>
            <person name="Otillar R.P."/>
            <person name="Strauss J."/>
            <person name="Dupont C."/>
            <person name="Frickenhaus S."/>
            <person name="Maumus F."/>
            <person name="Mcmullan M."/>
            <person name="Sanges R."/>
            <person name="Schmutz J."/>
            <person name="Toseland A."/>
            <person name="Valas R."/>
            <person name="Veluchamy A."/>
            <person name="Ward B.J."/>
            <person name="Allen A."/>
            <person name="Barry K."/>
            <person name="Falciatore A."/>
            <person name="Ferrante M."/>
            <person name="Fortunato A.E."/>
            <person name="Gloeckner G."/>
            <person name="Gruber A."/>
            <person name="Hipkin R."/>
            <person name="Janech M."/>
            <person name="Kroth P."/>
            <person name="Leese F."/>
            <person name="Lindquist E."/>
            <person name="Lyon B.R."/>
            <person name="Martin J."/>
            <person name="Mayer C."/>
            <person name="Parker M."/>
            <person name="Quesneville H."/>
            <person name="Raymond J."/>
            <person name="Uhlig C."/>
            <person name="Valentin K.U."/>
            <person name="Worden A.Z."/>
            <person name="Armbrust E.V."/>
            <person name="Bowler C."/>
            <person name="Green B."/>
            <person name="Moulton V."/>
            <person name="Van Oosterhout C."/>
            <person name="Grigoriev I."/>
        </authorList>
    </citation>
    <scope>NUCLEOTIDE SEQUENCE [LARGE SCALE GENOMIC DNA]</scope>
    <source>
        <strain evidence="2 3">CCMP1102</strain>
    </source>
</reference>
<accession>A0A1E7FEF4</accession>
<organism evidence="2 3">
    <name type="scientific">Fragilariopsis cylindrus CCMP1102</name>
    <dbReference type="NCBI Taxonomy" id="635003"/>
    <lineage>
        <taxon>Eukaryota</taxon>
        <taxon>Sar</taxon>
        <taxon>Stramenopiles</taxon>
        <taxon>Ochrophyta</taxon>
        <taxon>Bacillariophyta</taxon>
        <taxon>Bacillariophyceae</taxon>
        <taxon>Bacillariophycidae</taxon>
        <taxon>Bacillariales</taxon>
        <taxon>Bacillariaceae</taxon>
        <taxon>Fragilariopsis</taxon>
    </lineage>
</organism>
<dbReference type="Proteomes" id="UP000095751">
    <property type="component" value="Unassembled WGS sequence"/>
</dbReference>
<protein>
    <submittedName>
        <fullName evidence="2">Uncharacterized protein</fullName>
    </submittedName>
</protein>
<evidence type="ECO:0000313" key="2">
    <source>
        <dbReference type="EMBL" id="OEU16562.1"/>
    </source>
</evidence>
<evidence type="ECO:0000313" key="3">
    <source>
        <dbReference type="Proteomes" id="UP000095751"/>
    </source>
</evidence>